<reference evidence="1 2" key="1">
    <citation type="submission" date="2018-06" db="EMBL/GenBank/DDBJ databases">
        <title>Extensive metabolic versatility and redundancy in microbially diverse, dynamic hydrothermal sediments.</title>
        <authorList>
            <person name="Dombrowski N."/>
            <person name="Teske A."/>
            <person name="Baker B.J."/>
        </authorList>
    </citation>
    <scope>NUCLEOTIDE SEQUENCE [LARGE SCALE GENOMIC DNA]</scope>
    <source>
        <strain evidence="1">B10_G13</strain>
    </source>
</reference>
<protein>
    <submittedName>
        <fullName evidence="1">Uncharacterized protein</fullName>
    </submittedName>
</protein>
<evidence type="ECO:0000313" key="2">
    <source>
        <dbReference type="Proteomes" id="UP000271125"/>
    </source>
</evidence>
<dbReference type="EMBL" id="QNBD01000063">
    <property type="protein sequence ID" value="RKX71951.1"/>
    <property type="molecule type" value="Genomic_DNA"/>
</dbReference>
<evidence type="ECO:0000313" key="1">
    <source>
        <dbReference type="EMBL" id="RKX71951.1"/>
    </source>
</evidence>
<organism evidence="1 2">
    <name type="scientific">candidate division TA06 bacterium</name>
    <dbReference type="NCBI Taxonomy" id="2250710"/>
    <lineage>
        <taxon>Bacteria</taxon>
        <taxon>Bacteria division TA06</taxon>
    </lineage>
</organism>
<proteinExistence type="predicted"/>
<dbReference type="Proteomes" id="UP000271125">
    <property type="component" value="Unassembled WGS sequence"/>
</dbReference>
<sequence length="28" mass="3413">MTRCNHRICHKCIININIFRTKPKTRSK</sequence>
<comment type="caution">
    <text evidence="1">The sequence shown here is derived from an EMBL/GenBank/DDBJ whole genome shotgun (WGS) entry which is preliminary data.</text>
</comment>
<name>A0A660SPG0_UNCT6</name>
<accession>A0A660SPG0</accession>
<gene>
    <name evidence="1" type="ORF">DRP43_01905</name>
</gene>
<dbReference type="AlphaFoldDB" id="A0A660SPG0"/>